<dbReference type="AlphaFoldDB" id="A0A7C4QN42"/>
<reference evidence="1" key="1">
    <citation type="journal article" date="2020" name="mSystems">
        <title>Genome- and Community-Level Interaction Insights into Carbon Utilization and Element Cycling Functions of Hydrothermarchaeota in Hydrothermal Sediment.</title>
        <authorList>
            <person name="Zhou Z."/>
            <person name="Liu Y."/>
            <person name="Xu W."/>
            <person name="Pan J."/>
            <person name="Luo Z.H."/>
            <person name="Li M."/>
        </authorList>
    </citation>
    <scope>NUCLEOTIDE SEQUENCE [LARGE SCALE GENOMIC DNA]</scope>
    <source>
        <strain evidence="1">SpSt-508</strain>
    </source>
</reference>
<name>A0A7C4QN42_9PLAN</name>
<accession>A0A7C4QN42</accession>
<evidence type="ECO:0000313" key="1">
    <source>
        <dbReference type="EMBL" id="HGT38583.1"/>
    </source>
</evidence>
<gene>
    <name evidence="1" type="ORF">ENS64_04885</name>
</gene>
<organism evidence="1">
    <name type="scientific">Schlesneria paludicola</name>
    <dbReference type="NCBI Taxonomy" id="360056"/>
    <lineage>
        <taxon>Bacteria</taxon>
        <taxon>Pseudomonadati</taxon>
        <taxon>Planctomycetota</taxon>
        <taxon>Planctomycetia</taxon>
        <taxon>Planctomycetales</taxon>
        <taxon>Planctomycetaceae</taxon>
        <taxon>Schlesneria</taxon>
    </lineage>
</organism>
<protein>
    <submittedName>
        <fullName evidence="1">Uncharacterized protein</fullName>
    </submittedName>
</protein>
<sequence length="215" mass="25039">MSPADNRHFRTLPHRLINGRRPRAVRPPAAYRQRGSRDARHAMFSAPETWHAPSHGAGLKIVVQPPGSGYWHPLTPELIRDRLRQLPREFADAVEVVQLSGMTRKRMLFPCYGMQWGANVYLYPMEASLIETYVRPPTPQQLMEAKMFGGVWSQHGNEWRLTWTEQGVRDFYLNNVLIHEVGHVVDTRNTNTQDRERFAIWFATEYGYRASRGRR</sequence>
<dbReference type="EMBL" id="DSVQ01000010">
    <property type="protein sequence ID" value="HGT38583.1"/>
    <property type="molecule type" value="Genomic_DNA"/>
</dbReference>
<proteinExistence type="predicted"/>
<comment type="caution">
    <text evidence="1">The sequence shown here is derived from an EMBL/GenBank/DDBJ whole genome shotgun (WGS) entry which is preliminary data.</text>
</comment>